<proteinExistence type="predicted"/>
<dbReference type="PANTHER" id="PTHR31792">
    <property type="entry name" value="VACUOLAR ATPASE ASSEMBLY INTEGRAL MEMBRANE PROTEIN VMA21"/>
    <property type="match status" value="1"/>
</dbReference>
<keyword evidence="1 6" id="KW-0812">Transmembrane</keyword>
<dbReference type="InterPro" id="IPR019013">
    <property type="entry name" value="Vma21"/>
</dbReference>
<organism evidence="7 8">
    <name type="scientific">Paragonimus westermani</name>
    <dbReference type="NCBI Taxonomy" id="34504"/>
    <lineage>
        <taxon>Eukaryota</taxon>
        <taxon>Metazoa</taxon>
        <taxon>Spiralia</taxon>
        <taxon>Lophotrochozoa</taxon>
        <taxon>Platyhelminthes</taxon>
        <taxon>Trematoda</taxon>
        <taxon>Digenea</taxon>
        <taxon>Plagiorchiida</taxon>
        <taxon>Troglotremata</taxon>
        <taxon>Troglotrematidae</taxon>
        <taxon>Paragonimus</taxon>
    </lineage>
</organism>
<gene>
    <name evidence="7" type="ORF">DEA37_0012172</name>
</gene>
<dbReference type="GO" id="GO:0005789">
    <property type="term" value="C:endoplasmic reticulum membrane"/>
    <property type="evidence" value="ECO:0007669"/>
    <property type="project" value="TreeGrafter"/>
</dbReference>
<evidence type="ECO:0000256" key="5">
    <source>
        <dbReference type="ARBA" id="ARBA00023329"/>
    </source>
</evidence>
<dbReference type="AlphaFoldDB" id="A0A5J4NW27"/>
<evidence type="ECO:0000256" key="4">
    <source>
        <dbReference type="ARBA" id="ARBA00023136"/>
    </source>
</evidence>
<name>A0A5J4NW27_9TREM</name>
<evidence type="ECO:0000313" key="8">
    <source>
        <dbReference type="Proteomes" id="UP000324629"/>
    </source>
</evidence>
<reference evidence="7 8" key="1">
    <citation type="journal article" date="2019" name="Gigascience">
        <title>Whole-genome sequence of the oriental lung fluke Paragonimus westermani.</title>
        <authorList>
            <person name="Oey H."/>
            <person name="Zakrzewski M."/>
            <person name="Narain K."/>
            <person name="Devi K.R."/>
            <person name="Agatsuma T."/>
            <person name="Nawaratna S."/>
            <person name="Gobert G.N."/>
            <person name="Jones M.K."/>
            <person name="Ragan M.A."/>
            <person name="McManus D.P."/>
            <person name="Krause L."/>
        </authorList>
    </citation>
    <scope>NUCLEOTIDE SEQUENCE [LARGE SCALE GENOMIC DNA]</scope>
    <source>
        <strain evidence="7 8">IND2009</strain>
    </source>
</reference>
<accession>A0A5J4NW27</accession>
<evidence type="ECO:0000256" key="3">
    <source>
        <dbReference type="ARBA" id="ARBA00022989"/>
    </source>
</evidence>
<keyword evidence="2" id="KW-0256">Endoplasmic reticulum</keyword>
<comment type="caution">
    <text evidence="7">The sequence shown here is derived from an EMBL/GenBank/DDBJ whole genome shotgun (WGS) entry which is preliminary data.</text>
</comment>
<dbReference type="PANTHER" id="PTHR31792:SF3">
    <property type="entry name" value="VACUOLAR ATPASE ASSEMBLY INTEGRAL MEMBRANE PROTEIN VMA21"/>
    <property type="match status" value="1"/>
</dbReference>
<evidence type="ECO:0000256" key="1">
    <source>
        <dbReference type="ARBA" id="ARBA00022692"/>
    </source>
</evidence>
<feature type="transmembrane region" description="Helical" evidence="6">
    <location>
        <begin position="12"/>
        <end position="34"/>
    </location>
</feature>
<dbReference type="Pfam" id="PF09446">
    <property type="entry name" value="VMA21"/>
    <property type="match status" value="1"/>
</dbReference>
<dbReference type="EMBL" id="QNGE01000623">
    <property type="protein sequence ID" value="KAA3679816.1"/>
    <property type="molecule type" value="Genomic_DNA"/>
</dbReference>
<keyword evidence="5" id="KW-0968">Cytoplasmic vesicle</keyword>
<keyword evidence="4 6" id="KW-0472">Membrane</keyword>
<sequence length="81" mass="8774">MAVLDPGATRTVVFFSLLIITLPLASFFASKFTFTGFFDVSDSSAYIYGAIVSVVVVHVVLLCFVIVAFSDSKKDGQRKSD</sequence>
<evidence type="ECO:0000256" key="6">
    <source>
        <dbReference type="SAM" id="Phobius"/>
    </source>
</evidence>
<dbReference type="GO" id="GO:0070072">
    <property type="term" value="P:vacuolar proton-transporting V-type ATPase complex assembly"/>
    <property type="evidence" value="ECO:0007669"/>
    <property type="project" value="InterPro"/>
</dbReference>
<evidence type="ECO:0000313" key="7">
    <source>
        <dbReference type="EMBL" id="KAA3679816.1"/>
    </source>
</evidence>
<keyword evidence="8" id="KW-1185">Reference proteome</keyword>
<evidence type="ECO:0000256" key="2">
    <source>
        <dbReference type="ARBA" id="ARBA00022824"/>
    </source>
</evidence>
<dbReference type="GO" id="GO:0031410">
    <property type="term" value="C:cytoplasmic vesicle"/>
    <property type="evidence" value="ECO:0007669"/>
    <property type="project" value="UniProtKB-KW"/>
</dbReference>
<keyword evidence="3 6" id="KW-1133">Transmembrane helix</keyword>
<feature type="transmembrane region" description="Helical" evidence="6">
    <location>
        <begin position="46"/>
        <end position="69"/>
    </location>
</feature>
<protein>
    <recommendedName>
        <fullName evidence="9">Vacuolar ATPase assembly integral membrane protein VMA21</fullName>
    </recommendedName>
</protein>
<dbReference type="Proteomes" id="UP000324629">
    <property type="component" value="Unassembled WGS sequence"/>
</dbReference>
<evidence type="ECO:0008006" key="9">
    <source>
        <dbReference type="Google" id="ProtNLM"/>
    </source>
</evidence>